<protein>
    <submittedName>
        <fullName evidence="7">Phosphate transporter family protein</fullName>
    </submittedName>
</protein>
<dbReference type="HOGENOM" id="CLU_015355_1_1_11"/>
<keyword evidence="3 6" id="KW-0812">Transmembrane</keyword>
<evidence type="ECO:0000256" key="6">
    <source>
        <dbReference type="SAM" id="Phobius"/>
    </source>
</evidence>
<evidence type="ECO:0000256" key="5">
    <source>
        <dbReference type="ARBA" id="ARBA00023136"/>
    </source>
</evidence>
<evidence type="ECO:0000313" key="7">
    <source>
        <dbReference type="EMBL" id="EFQ83214.1"/>
    </source>
</evidence>
<proteinExistence type="predicted"/>
<dbReference type="Pfam" id="PF01384">
    <property type="entry name" value="PHO4"/>
    <property type="match status" value="1"/>
</dbReference>
<gene>
    <name evidence="7" type="ORF">HMPREF0063_11487</name>
</gene>
<keyword evidence="2" id="KW-0813">Transport</keyword>
<sequence>MDLTLVMVITVVVVALVFDYTNGFHDAANAIATSVSTRALTPRVALAMAAILNFAGALLGVGVAQTIQGIIAIEEIPADQSALALTVVMSALVGAITWNLITWYFGIPSSSSHALIGGIVGAGIASATSVDWDTLVTKVAIPLVLSPAIGFLGAFALMTSILWIFRRARPARVARGFRLAQTVSAAGMSLGHGLQDAQKTMGVIVLALVAGGYADGSEVPFWVILAAATAIALGTYSGGWRIMRTLGRRIIDLDPPKGFAAEATAASVLYVMAIGLQAPVSTTHTITSAIMGSGATKRLSAVRWGVARGIITAWIITMPAAAAIAALSYFAATPFLP</sequence>
<reference evidence="7" key="1">
    <citation type="submission" date="2010-08" db="EMBL/GenBank/DDBJ databases">
        <authorList>
            <person name="Muzny D."/>
            <person name="Qin X."/>
            <person name="Buhay C."/>
            <person name="Dugan-Rocha S."/>
            <person name="Ding Y."/>
            <person name="Chen G."/>
            <person name="Hawes A."/>
            <person name="Holder M."/>
            <person name="Jhangiani S."/>
            <person name="Johnson A."/>
            <person name="Khan Z."/>
            <person name="Li Z."/>
            <person name="Liu W."/>
            <person name="Liu X."/>
            <person name="Perez L."/>
            <person name="Shen H."/>
            <person name="Wang Q."/>
            <person name="Watt J."/>
            <person name="Xi L."/>
            <person name="Xin Y."/>
            <person name="Zhou J."/>
            <person name="Deng J."/>
            <person name="Jiang H."/>
            <person name="Liu Y."/>
            <person name="Qu J."/>
            <person name="Song X.-Z."/>
            <person name="Zhang L."/>
            <person name="Villasana D."/>
            <person name="Johnson A."/>
            <person name="Liu J."/>
            <person name="Liyanage D."/>
            <person name="Lorensuhewa L."/>
            <person name="Robinson T."/>
            <person name="Song A."/>
            <person name="Song B.-B."/>
            <person name="Dinh H."/>
            <person name="Thornton R."/>
            <person name="Coyle M."/>
            <person name="Francisco L."/>
            <person name="Jackson L."/>
            <person name="Javaid M."/>
            <person name="Korchina V."/>
            <person name="Kovar C."/>
            <person name="Mata R."/>
            <person name="Mathew T."/>
            <person name="Ngo R."/>
            <person name="Nguyen L."/>
            <person name="Nguyen N."/>
            <person name="Okwuonu G."/>
            <person name="Ongeri F."/>
            <person name="Pham C."/>
            <person name="Simmons D."/>
            <person name="Wilczek-Boney K."/>
            <person name="Hale W."/>
            <person name="Jakkamsetti A."/>
            <person name="Pham P."/>
            <person name="Ruth R."/>
            <person name="San Lucas F."/>
            <person name="Warren J."/>
            <person name="Zhang J."/>
            <person name="Zhao Z."/>
            <person name="Zhou C."/>
            <person name="Zhu D."/>
            <person name="Lee S."/>
            <person name="Bess C."/>
            <person name="Blankenburg K."/>
            <person name="Forbes L."/>
            <person name="Fu Q."/>
            <person name="Gubbala S."/>
            <person name="Hirani K."/>
            <person name="Jayaseelan J.C."/>
            <person name="Lara F."/>
            <person name="Munidasa M."/>
            <person name="Palculict T."/>
            <person name="Patil S."/>
            <person name="Pu L.-L."/>
            <person name="Saada N."/>
            <person name="Tang L."/>
            <person name="Weissenberger G."/>
            <person name="Zhu Y."/>
            <person name="Hemphill L."/>
            <person name="Shang Y."/>
            <person name="Youmans B."/>
            <person name="Ayvaz T."/>
            <person name="Ross M."/>
            <person name="Santibanez J."/>
            <person name="Aqrawi P."/>
            <person name="Gross S."/>
            <person name="Joshi V."/>
            <person name="Fowler G."/>
            <person name="Nazareth L."/>
            <person name="Reid J."/>
            <person name="Worley K."/>
            <person name="Petrosino J."/>
            <person name="Highlander S."/>
            <person name="Gibbs R."/>
        </authorList>
    </citation>
    <scope>NUCLEOTIDE SEQUENCE [LARGE SCALE GENOMIC DNA]</scope>
    <source>
        <strain evidence="7">DSM 15272</strain>
    </source>
</reference>
<dbReference type="AlphaFoldDB" id="E2SBS8"/>
<name>E2SBS8_9ACTN</name>
<feature type="transmembrane region" description="Helical" evidence="6">
    <location>
        <begin position="220"/>
        <end position="239"/>
    </location>
</feature>
<keyword evidence="5 6" id="KW-0472">Membrane</keyword>
<evidence type="ECO:0000256" key="4">
    <source>
        <dbReference type="ARBA" id="ARBA00022989"/>
    </source>
</evidence>
<dbReference type="STRING" id="585531.HMPREF0063_11487"/>
<comment type="subcellular location">
    <subcellularLocation>
        <location evidence="1">Membrane</location>
        <topology evidence="1">Multi-pass membrane protein</topology>
    </subcellularLocation>
</comment>
<dbReference type="GO" id="GO:0016020">
    <property type="term" value="C:membrane"/>
    <property type="evidence" value="ECO:0007669"/>
    <property type="project" value="UniProtKB-SubCell"/>
</dbReference>
<dbReference type="Proteomes" id="UP000003111">
    <property type="component" value="Unassembled WGS sequence"/>
</dbReference>
<dbReference type="PANTHER" id="PTHR11101:SF80">
    <property type="entry name" value="PHOSPHATE TRANSPORTER"/>
    <property type="match status" value="1"/>
</dbReference>
<dbReference type="InterPro" id="IPR001204">
    <property type="entry name" value="Phos_transporter"/>
</dbReference>
<dbReference type="eggNOG" id="COG0306">
    <property type="taxonomic scope" value="Bacteria"/>
</dbReference>
<dbReference type="EMBL" id="ACLF03000005">
    <property type="protein sequence ID" value="EFQ83214.1"/>
    <property type="molecule type" value="Genomic_DNA"/>
</dbReference>
<evidence type="ECO:0000313" key="8">
    <source>
        <dbReference type="Proteomes" id="UP000003111"/>
    </source>
</evidence>
<feature type="transmembrane region" description="Helical" evidence="6">
    <location>
        <begin position="139"/>
        <end position="165"/>
    </location>
</feature>
<keyword evidence="4 6" id="KW-1133">Transmembrane helix</keyword>
<keyword evidence="8" id="KW-1185">Reference proteome</keyword>
<dbReference type="GO" id="GO:0005315">
    <property type="term" value="F:phosphate transmembrane transporter activity"/>
    <property type="evidence" value="ECO:0007669"/>
    <property type="project" value="InterPro"/>
</dbReference>
<evidence type="ECO:0000256" key="3">
    <source>
        <dbReference type="ARBA" id="ARBA00022692"/>
    </source>
</evidence>
<evidence type="ECO:0000256" key="2">
    <source>
        <dbReference type="ARBA" id="ARBA00022448"/>
    </source>
</evidence>
<dbReference type="GO" id="GO:0035435">
    <property type="term" value="P:phosphate ion transmembrane transport"/>
    <property type="evidence" value="ECO:0007669"/>
    <property type="project" value="TreeGrafter"/>
</dbReference>
<feature type="transmembrane region" description="Helical" evidence="6">
    <location>
        <begin position="306"/>
        <end position="332"/>
    </location>
</feature>
<organism evidence="7 8">
    <name type="scientific">Aeromicrobium marinum DSM 15272</name>
    <dbReference type="NCBI Taxonomy" id="585531"/>
    <lineage>
        <taxon>Bacteria</taxon>
        <taxon>Bacillati</taxon>
        <taxon>Actinomycetota</taxon>
        <taxon>Actinomycetes</taxon>
        <taxon>Propionibacteriales</taxon>
        <taxon>Nocardioidaceae</taxon>
        <taxon>Aeromicrobium</taxon>
    </lineage>
</organism>
<comment type="caution">
    <text evidence="7">The sequence shown here is derived from an EMBL/GenBank/DDBJ whole genome shotgun (WGS) entry which is preliminary data.</text>
</comment>
<accession>E2SBS8</accession>
<dbReference type="PANTHER" id="PTHR11101">
    <property type="entry name" value="PHOSPHATE TRANSPORTER"/>
    <property type="match status" value="1"/>
</dbReference>
<feature type="transmembrane region" description="Helical" evidence="6">
    <location>
        <begin position="46"/>
        <end position="71"/>
    </location>
</feature>
<evidence type="ECO:0000256" key="1">
    <source>
        <dbReference type="ARBA" id="ARBA00004141"/>
    </source>
</evidence>
<feature type="transmembrane region" description="Helical" evidence="6">
    <location>
        <begin position="83"/>
        <end position="105"/>
    </location>
</feature>